<reference evidence="7" key="1">
    <citation type="submission" date="2023-07" db="EMBL/GenBank/DDBJ databases">
        <title>30 novel species of actinomycetes from the DSMZ collection.</title>
        <authorList>
            <person name="Nouioui I."/>
        </authorList>
    </citation>
    <scope>NUCLEOTIDE SEQUENCE [LARGE SCALE GENOMIC DNA]</scope>
    <source>
        <strain evidence="7">DSM 46792</strain>
    </source>
</reference>
<dbReference type="RefSeq" id="WP_311343160.1">
    <property type="nucleotide sequence ID" value="NZ_JAVREI010000001.1"/>
</dbReference>
<feature type="domain" description="PAC" evidence="4">
    <location>
        <begin position="395"/>
        <end position="446"/>
    </location>
</feature>
<organism evidence="6 7">
    <name type="scientific">Blastococcus goldschmidtiae</name>
    <dbReference type="NCBI Taxonomy" id="3075546"/>
    <lineage>
        <taxon>Bacteria</taxon>
        <taxon>Bacillati</taxon>
        <taxon>Actinomycetota</taxon>
        <taxon>Actinomycetes</taxon>
        <taxon>Geodermatophilales</taxon>
        <taxon>Geodermatophilaceae</taxon>
        <taxon>Blastococcus</taxon>
    </lineage>
</organism>
<protein>
    <submittedName>
        <fullName evidence="6">Sensor domain-containing diguanylate cyclase</fullName>
        <ecNumber evidence="6">2.7.7.65</ecNumber>
    </submittedName>
</protein>
<feature type="domain" description="PAS" evidence="3">
    <location>
        <begin position="317"/>
        <end position="388"/>
    </location>
</feature>
<feature type="transmembrane region" description="Helical" evidence="2">
    <location>
        <begin position="37"/>
        <end position="55"/>
    </location>
</feature>
<dbReference type="PANTHER" id="PTHR44757:SF2">
    <property type="entry name" value="BIOFILM ARCHITECTURE MAINTENANCE PROTEIN MBAA"/>
    <property type="match status" value="1"/>
</dbReference>
<evidence type="ECO:0000256" key="2">
    <source>
        <dbReference type="SAM" id="Phobius"/>
    </source>
</evidence>
<feature type="transmembrane region" description="Helical" evidence="2">
    <location>
        <begin position="280"/>
        <end position="301"/>
    </location>
</feature>
<keyword evidence="2" id="KW-0472">Membrane</keyword>
<evidence type="ECO:0000313" key="6">
    <source>
        <dbReference type="EMBL" id="MDT0274307.1"/>
    </source>
</evidence>
<feature type="transmembrane region" description="Helical" evidence="2">
    <location>
        <begin position="187"/>
        <end position="204"/>
    </location>
</feature>
<feature type="transmembrane region" description="Helical" evidence="2">
    <location>
        <begin position="12"/>
        <end position="31"/>
    </location>
</feature>
<dbReference type="InterPro" id="IPR035965">
    <property type="entry name" value="PAS-like_dom_sf"/>
</dbReference>
<feature type="transmembrane region" description="Helical" evidence="2">
    <location>
        <begin position="99"/>
        <end position="117"/>
    </location>
</feature>
<dbReference type="InterPro" id="IPR043128">
    <property type="entry name" value="Rev_trsase/Diguanyl_cyclase"/>
</dbReference>
<sequence>MSASVVPTARAAWLHGALVVLMVPGVVSVPMGPWRPAAEVALFALGIAAVRIALVRHRTPSAVAWWALGAGLVLFGLSCLAEVLALAGIHPGATGAAESVLDVAAYVAMGIGALSMVRGPRRRRERGSWLDTATVVLAAGLALVAVTSDGRTTAGEVLELSIGTPVLSVVLLMVCVPLAMSRRQRSVATTGLLAAAALTVIGYGGRLIVGAPLREIALLDPLPLLAVAALTVAARHPSVADMGREPDADEEADVSRVLGVGTTLLISPALLVLWTIGRGGIGYVLGLGTAVLTGLALWRLAGLDADRERTRAALTASEARLQLLLENAADVIAIVEARSGTITYISPAVQSLLGRPPAYYVGREAIELADPRDQPRLRAAVAAADDAADVHAGAVDTDIRVEHSSGGTRWVEMRISGRVNAAGIKGWVVNFREVTDRKGLEDELRRQALTDPLTGLLNRAAFSERLVAATASIDPGSPPAVIFVDIDDFKDVNDSLGHAAGDGLLVTVAARLTADVRADDVVARLGGDEFAVLLADADDDRLRDVADRLLGALRAPMVLDGTSLSVTASLGGALGAPGDTADRLLHRADTAMYEAKRSGKDSSSLIGSGAVQPV</sequence>
<dbReference type="PROSITE" id="PS50887">
    <property type="entry name" value="GGDEF"/>
    <property type="match status" value="1"/>
</dbReference>
<evidence type="ECO:0000259" key="4">
    <source>
        <dbReference type="PROSITE" id="PS50113"/>
    </source>
</evidence>
<keyword evidence="2" id="KW-1133">Transmembrane helix</keyword>
<evidence type="ECO:0000313" key="7">
    <source>
        <dbReference type="Proteomes" id="UP001183222"/>
    </source>
</evidence>
<dbReference type="PROSITE" id="PS50112">
    <property type="entry name" value="PAS"/>
    <property type="match status" value="1"/>
</dbReference>
<accession>A0ABU2K2M2</accession>
<dbReference type="Pfam" id="PF08448">
    <property type="entry name" value="PAS_4"/>
    <property type="match status" value="1"/>
</dbReference>
<dbReference type="EMBL" id="JAVREI010000001">
    <property type="protein sequence ID" value="MDT0274307.1"/>
    <property type="molecule type" value="Genomic_DNA"/>
</dbReference>
<dbReference type="PROSITE" id="PS50113">
    <property type="entry name" value="PAC"/>
    <property type="match status" value="1"/>
</dbReference>
<dbReference type="InterPro" id="IPR000160">
    <property type="entry name" value="GGDEF_dom"/>
</dbReference>
<dbReference type="EC" id="2.7.7.65" evidence="6"/>
<evidence type="ECO:0000259" key="3">
    <source>
        <dbReference type="PROSITE" id="PS50112"/>
    </source>
</evidence>
<dbReference type="InterPro" id="IPR052155">
    <property type="entry name" value="Biofilm_reg_signaling"/>
</dbReference>
<feature type="region of interest" description="Disordered" evidence="1">
    <location>
        <begin position="595"/>
        <end position="614"/>
    </location>
</feature>
<feature type="transmembrane region" description="Helical" evidence="2">
    <location>
        <begin position="129"/>
        <end position="148"/>
    </location>
</feature>
<evidence type="ECO:0000259" key="5">
    <source>
        <dbReference type="PROSITE" id="PS50887"/>
    </source>
</evidence>
<feature type="transmembrane region" description="Helical" evidence="2">
    <location>
        <begin position="254"/>
        <end position="274"/>
    </location>
</feature>
<keyword evidence="6" id="KW-0808">Transferase</keyword>
<keyword evidence="2" id="KW-0812">Transmembrane</keyword>
<dbReference type="NCBIfam" id="TIGR00229">
    <property type="entry name" value="sensory_box"/>
    <property type="match status" value="1"/>
</dbReference>
<dbReference type="SMART" id="SM00267">
    <property type="entry name" value="GGDEF"/>
    <property type="match status" value="1"/>
</dbReference>
<keyword evidence="7" id="KW-1185">Reference proteome</keyword>
<gene>
    <name evidence="6" type="ORF">RM425_00175</name>
</gene>
<dbReference type="GO" id="GO:0052621">
    <property type="term" value="F:diguanylate cyclase activity"/>
    <property type="evidence" value="ECO:0007669"/>
    <property type="project" value="UniProtKB-EC"/>
</dbReference>
<dbReference type="Gene3D" id="3.30.450.20">
    <property type="entry name" value="PAS domain"/>
    <property type="match status" value="1"/>
</dbReference>
<dbReference type="SUPFAM" id="SSF55785">
    <property type="entry name" value="PYP-like sensor domain (PAS domain)"/>
    <property type="match status" value="1"/>
</dbReference>
<proteinExistence type="predicted"/>
<dbReference type="PANTHER" id="PTHR44757">
    <property type="entry name" value="DIGUANYLATE CYCLASE DGCP"/>
    <property type="match status" value="1"/>
</dbReference>
<dbReference type="SUPFAM" id="SSF55073">
    <property type="entry name" value="Nucleotide cyclase"/>
    <property type="match status" value="1"/>
</dbReference>
<dbReference type="Proteomes" id="UP001183222">
    <property type="component" value="Unassembled WGS sequence"/>
</dbReference>
<dbReference type="CDD" id="cd00130">
    <property type="entry name" value="PAS"/>
    <property type="match status" value="1"/>
</dbReference>
<feature type="domain" description="GGDEF" evidence="5">
    <location>
        <begin position="477"/>
        <end position="608"/>
    </location>
</feature>
<dbReference type="InterPro" id="IPR013656">
    <property type="entry name" value="PAS_4"/>
</dbReference>
<dbReference type="InterPro" id="IPR029787">
    <property type="entry name" value="Nucleotide_cyclase"/>
</dbReference>
<feature type="transmembrane region" description="Helical" evidence="2">
    <location>
        <begin position="62"/>
        <end position="87"/>
    </location>
</feature>
<dbReference type="InterPro" id="IPR000700">
    <property type="entry name" value="PAS-assoc_C"/>
</dbReference>
<dbReference type="SMART" id="SM00091">
    <property type="entry name" value="PAS"/>
    <property type="match status" value="1"/>
</dbReference>
<dbReference type="CDD" id="cd01949">
    <property type="entry name" value="GGDEF"/>
    <property type="match status" value="1"/>
</dbReference>
<dbReference type="Pfam" id="PF00990">
    <property type="entry name" value="GGDEF"/>
    <property type="match status" value="1"/>
</dbReference>
<name>A0ABU2K2M2_9ACTN</name>
<dbReference type="InterPro" id="IPR000014">
    <property type="entry name" value="PAS"/>
</dbReference>
<evidence type="ECO:0000256" key="1">
    <source>
        <dbReference type="SAM" id="MobiDB-lite"/>
    </source>
</evidence>
<comment type="caution">
    <text evidence="6">The sequence shown here is derived from an EMBL/GenBank/DDBJ whole genome shotgun (WGS) entry which is preliminary data.</text>
</comment>
<feature type="transmembrane region" description="Helical" evidence="2">
    <location>
        <begin position="160"/>
        <end position="180"/>
    </location>
</feature>
<keyword evidence="6" id="KW-0548">Nucleotidyltransferase</keyword>
<dbReference type="NCBIfam" id="TIGR00254">
    <property type="entry name" value="GGDEF"/>
    <property type="match status" value="1"/>
</dbReference>
<dbReference type="Gene3D" id="3.30.70.270">
    <property type="match status" value="1"/>
</dbReference>